<dbReference type="HOGENOM" id="CLU_1172284_0_0_1"/>
<sequence length="237" mass="27221">MESTGCPQSTITYDTIIDGLCKTMRIEEAKEVFDQMDLQGISRNAITFNTPIDGLCKAKRIDDAFELINQMISEGLQPNNITYNSILTHYCKDEAYSKSLQSAIQSLFRRNDIRDALSLFREITEVGEPPDAFTYKIVFRGLCCGGGPINEAFDFHMVDKGFIPEFSSFRMLAEGLLHLGMDDYFIRAIEIIIEKTDLRDSDVSAIREYLKIRKFYYALATFGRLLEINNHQWKKNF</sequence>
<dbReference type="InterPro" id="IPR011990">
    <property type="entry name" value="TPR-like_helical_dom_sf"/>
</dbReference>
<dbReference type="Pfam" id="PF12854">
    <property type="entry name" value="PPR_1"/>
    <property type="match status" value="1"/>
</dbReference>
<evidence type="ECO:0000256" key="1">
    <source>
        <dbReference type="ARBA" id="ARBA00022737"/>
    </source>
</evidence>
<dbReference type="PROSITE" id="PS51375">
    <property type="entry name" value="PPR"/>
    <property type="match status" value="2"/>
</dbReference>
<dbReference type="NCBIfam" id="TIGR00756">
    <property type="entry name" value="PPR"/>
    <property type="match status" value="3"/>
</dbReference>
<dbReference type="Gene3D" id="1.25.40.10">
    <property type="entry name" value="Tetratricopeptide repeat domain"/>
    <property type="match status" value="2"/>
</dbReference>
<proteinExistence type="predicted"/>
<reference evidence="4" key="1">
    <citation type="submission" date="2015-04" db="UniProtKB">
        <authorList>
            <consortium name="EnsemblPlants"/>
        </authorList>
    </citation>
    <scope>IDENTIFICATION</scope>
    <source>
        <strain evidence="4">SL10</strain>
    </source>
</reference>
<dbReference type="AlphaFoldDB" id="A0A0E0IXT3"/>
<organism evidence="4">
    <name type="scientific">Oryza nivara</name>
    <name type="common">Indian wild rice</name>
    <name type="synonym">Oryza sativa f. spontanea</name>
    <dbReference type="NCBI Taxonomy" id="4536"/>
    <lineage>
        <taxon>Eukaryota</taxon>
        <taxon>Viridiplantae</taxon>
        <taxon>Streptophyta</taxon>
        <taxon>Embryophyta</taxon>
        <taxon>Tracheophyta</taxon>
        <taxon>Spermatophyta</taxon>
        <taxon>Magnoliopsida</taxon>
        <taxon>Liliopsida</taxon>
        <taxon>Poales</taxon>
        <taxon>Poaceae</taxon>
        <taxon>BOP clade</taxon>
        <taxon>Oryzoideae</taxon>
        <taxon>Oryzeae</taxon>
        <taxon>Oryzinae</taxon>
        <taxon>Oryza</taxon>
    </lineage>
</organism>
<name>A0A0E0IXT3_ORYNI</name>
<dbReference type="Pfam" id="PF13041">
    <property type="entry name" value="PPR_2"/>
    <property type="match status" value="2"/>
</dbReference>
<dbReference type="Proteomes" id="UP000006591">
    <property type="component" value="Chromosome 11"/>
</dbReference>
<dbReference type="Gramene" id="ONIVA11G02080.1">
    <property type="protein sequence ID" value="ONIVA11G02080.1"/>
    <property type="gene ID" value="ONIVA11G02080"/>
</dbReference>
<keyword evidence="2" id="KW-0809">Transit peptide</keyword>
<dbReference type="InterPro" id="IPR002885">
    <property type="entry name" value="PPR_rpt"/>
</dbReference>
<keyword evidence="5" id="KW-1185">Reference proteome</keyword>
<dbReference type="GO" id="GO:0003729">
    <property type="term" value="F:mRNA binding"/>
    <property type="evidence" value="ECO:0007669"/>
    <property type="project" value="TreeGrafter"/>
</dbReference>
<reference evidence="4" key="2">
    <citation type="submission" date="2018-04" db="EMBL/GenBank/DDBJ databases">
        <title>OnivRS2 (Oryza nivara Reference Sequence Version 2).</title>
        <authorList>
            <person name="Zhang J."/>
            <person name="Kudrna D."/>
            <person name="Lee S."/>
            <person name="Talag J."/>
            <person name="Rajasekar S."/>
            <person name="Welchert J."/>
            <person name="Hsing Y.-I."/>
            <person name="Wing R.A."/>
        </authorList>
    </citation>
    <scope>NUCLEOTIDE SEQUENCE [LARGE SCALE GENOMIC DNA]</scope>
    <source>
        <strain evidence="4">SL10</strain>
    </source>
</reference>
<dbReference type="STRING" id="4536.A0A0E0IXT3"/>
<dbReference type="eggNOG" id="KOG4197">
    <property type="taxonomic scope" value="Eukaryota"/>
</dbReference>
<feature type="repeat" description="PPR" evidence="3">
    <location>
        <begin position="44"/>
        <end position="78"/>
    </location>
</feature>
<evidence type="ECO:0000256" key="3">
    <source>
        <dbReference type="PROSITE-ProRule" id="PRU00708"/>
    </source>
</evidence>
<evidence type="ECO:0008006" key="6">
    <source>
        <dbReference type="Google" id="ProtNLM"/>
    </source>
</evidence>
<evidence type="ECO:0000256" key="2">
    <source>
        <dbReference type="ARBA" id="ARBA00022946"/>
    </source>
</evidence>
<protein>
    <recommendedName>
        <fullName evidence="6">Pentacotripeptide-repeat region of PRORP domain-containing protein</fullName>
    </recommendedName>
</protein>
<keyword evidence="1" id="KW-0677">Repeat</keyword>
<feature type="repeat" description="PPR" evidence="3">
    <location>
        <begin position="9"/>
        <end position="43"/>
    </location>
</feature>
<dbReference type="OMA" id="NAGMIAN"/>
<accession>A0A0E0IXT3</accession>
<evidence type="ECO:0000313" key="5">
    <source>
        <dbReference type="Proteomes" id="UP000006591"/>
    </source>
</evidence>
<dbReference type="PANTHER" id="PTHR47932">
    <property type="entry name" value="ATPASE EXPRESSION PROTEIN 3"/>
    <property type="match status" value="1"/>
</dbReference>
<dbReference type="EnsemblPlants" id="ONIVA11G02080.1">
    <property type="protein sequence ID" value="ONIVA11G02080.1"/>
    <property type="gene ID" value="ONIVA11G02080"/>
</dbReference>
<evidence type="ECO:0000313" key="4">
    <source>
        <dbReference type="EnsemblPlants" id="ONIVA11G02080.1"/>
    </source>
</evidence>
<dbReference type="PANTHER" id="PTHR47932:SF2">
    <property type="entry name" value="OS10G0484300 PROTEIN"/>
    <property type="match status" value="1"/>
</dbReference>